<accession>A0ACC9D135</accession>
<evidence type="ECO:0000313" key="1">
    <source>
        <dbReference type="EMBL" id="PDX61850.1"/>
    </source>
</evidence>
<protein>
    <submittedName>
        <fullName evidence="1">Uncharacterized protein</fullName>
    </submittedName>
</protein>
<proteinExistence type="predicted"/>
<gene>
    <name evidence="1" type="ORF">CGS49_03630</name>
</gene>
<dbReference type="EMBL" id="NMTR01000010">
    <property type="protein sequence ID" value="PDX61850.1"/>
    <property type="molecule type" value="Genomic_DNA"/>
</dbReference>
<name>A0ACC9D135_9FIRM</name>
<dbReference type="Proteomes" id="UP000220959">
    <property type="component" value="Unassembled WGS sequence"/>
</dbReference>
<evidence type="ECO:0000313" key="2">
    <source>
        <dbReference type="Proteomes" id="UP000220959"/>
    </source>
</evidence>
<reference evidence="1 2" key="1">
    <citation type="journal article" date="2017" name="Front. Microbiol.">
        <title>New Insights into the Diversity of the Genus Faecalibacterium.</title>
        <authorList>
            <person name="Benevides L."/>
            <person name="Burman S."/>
            <person name="Martin R."/>
            <person name="Robert V."/>
            <person name="Thomas M."/>
            <person name="Miquel S."/>
            <person name="Chain F."/>
            <person name="Sokol H."/>
            <person name="Bermudez-Humaran L.G."/>
            <person name="Morrison M."/>
            <person name="Langella P."/>
            <person name="Azevedo V.A."/>
            <person name="Chatel J.M."/>
            <person name="Soares S."/>
        </authorList>
    </citation>
    <scope>NUCLEOTIDE SEQUENCE [LARGE SCALE GENOMIC DNA]</scope>
    <source>
        <strain evidence="2">CNCM I-4541</strain>
    </source>
</reference>
<sequence length="569" mass="60403">MTAESYNEKYAPLLGEWTIKRCIGSGSYGRVFEIERRDALGTVNTSALKIISLPQSEDDLRSTIETNNLTGDSVSSYYRSCADAITNEIKLMSELKAQSNIVSYEDHKIVPHKDGIGWDILIRMELLTPLNVHLQRTVQMPRGEVVRMGVHLCRALELCQRHNIIHRDVKSENIFISADGNYKLGDFGVARTVLASSGALTQVGSPSYMAPEMFQAGKTYNASVDTYALGLVLYRCLNEGRLPFYPPYPQPLTPEDRNMAEGKRLSGLELPRAVNATAALDAILRKACAPDPAGRFASPTEMRLALEKLLNAPESRTMILPLGKPDAAVNAAETEKTADMWGGSGKGTGEKGFDTGRDLGGFGGKTGGTAADDNKTQRIFPGPGGDTGSVSGSTGGTAADGNVTKRIFPGPGSTTGGSSASGGTGGGKKHWQNASDLSKADLPPKPDSKPDTHSPAGGTGSHNDTPKPDAKPDTKPDAKPEETTPFTRKKVLSAISALCKGALIFLAVMGGVAGMTIAGGIALIWFGIAGICRYLQQSKTSGFQPTTGQKVLLVLDVLCIPVGFLIFLI</sequence>
<comment type="caution">
    <text evidence="1">The sequence shown here is derived from an EMBL/GenBank/DDBJ whole genome shotgun (WGS) entry which is preliminary data.</text>
</comment>
<keyword evidence="2" id="KW-1185">Reference proteome</keyword>
<organism evidence="1 2">
    <name type="scientific">Faecalibacterium langellae</name>
    <dbReference type="NCBI Taxonomy" id="3435293"/>
    <lineage>
        <taxon>Bacteria</taxon>
        <taxon>Bacillati</taxon>
        <taxon>Bacillota</taxon>
        <taxon>Clostridia</taxon>
        <taxon>Eubacteriales</taxon>
        <taxon>Oscillospiraceae</taxon>
        <taxon>Faecalibacterium</taxon>
    </lineage>
</organism>